<evidence type="ECO:0000256" key="2">
    <source>
        <dbReference type="SAM" id="Phobius"/>
    </source>
</evidence>
<protein>
    <submittedName>
        <fullName evidence="3">Uncharacterized protein</fullName>
    </submittedName>
</protein>
<proteinExistence type="predicted"/>
<accession>A0A6C0K451</accession>
<organism evidence="3">
    <name type="scientific">viral metagenome</name>
    <dbReference type="NCBI Taxonomy" id="1070528"/>
    <lineage>
        <taxon>unclassified sequences</taxon>
        <taxon>metagenomes</taxon>
        <taxon>organismal metagenomes</taxon>
    </lineage>
</organism>
<keyword evidence="2" id="KW-0812">Transmembrane</keyword>
<feature type="transmembrane region" description="Helical" evidence="2">
    <location>
        <begin position="12"/>
        <end position="34"/>
    </location>
</feature>
<keyword evidence="2" id="KW-0472">Membrane</keyword>
<sequence length="233" mass="25722">MESKLPINPGSTSFFMVIALFAAMVSGIVAYMIILRNKTVASGNWSEGFQGPSKGVSDIQCGQESSFAVRLSEIFATKKSTTEEGEADLREFKLIVSKLCCLKHDLMSTNQMVQATMYLPFNTSHDRENPADTTGRCFTKSLPPRDLKITFETWVDRALFLLERLCTSYNLTPDEEKDAKENLLSVWSDSYDVAKTVCVAGKPPPITSSGSPRDPKAFTPEPVTGLGPYTGYY</sequence>
<name>A0A6C0K451_9ZZZZ</name>
<dbReference type="EMBL" id="MN740801">
    <property type="protein sequence ID" value="QHU12509.1"/>
    <property type="molecule type" value="Genomic_DNA"/>
</dbReference>
<evidence type="ECO:0000313" key="3">
    <source>
        <dbReference type="EMBL" id="QHU12509.1"/>
    </source>
</evidence>
<feature type="region of interest" description="Disordered" evidence="1">
    <location>
        <begin position="203"/>
        <end position="223"/>
    </location>
</feature>
<reference evidence="3" key="1">
    <citation type="journal article" date="2020" name="Nature">
        <title>Giant virus diversity and host interactions through global metagenomics.</title>
        <authorList>
            <person name="Schulz F."/>
            <person name="Roux S."/>
            <person name="Paez-Espino D."/>
            <person name="Jungbluth S."/>
            <person name="Walsh D.A."/>
            <person name="Denef V.J."/>
            <person name="McMahon K.D."/>
            <person name="Konstantinidis K.T."/>
            <person name="Eloe-Fadrosh E.A."/>
            <person name="Kyrpides N.C."/>
            <person name="Woyke T."/>
        </authorList>
    </citation>
    <scope>NUCLEOTIDE SEQUENCE</scope>
    <source>
        <strain evidence="3">GVMAG-S-1101171-110</strain>
    </source>
</reference>
<dbReference type="AlphaFoldDB" id="A0A6C0K451"/>
<evidence type="ECO:0000256" key="1">
    <source>
        <dbReference type="SAM" id="MobiDB-lite"/>
    </source>
</evidence>
<keyword evidence="2" id="KW-1133">Transmembrane helix</keyword>